<dbReference type="Proteomes" id="UP000050425">
    <property type="component" value="Unassembled WGS sequence"/>
</dbReference>
<dbReference type="InterPro" id="IPR037401">
    <property type="entry name" value="SnoaL-like"/>
</dbReference>
<dbReference type="Gene3D" id="3.10.450.50">
    <property type="match status" value="1"/>
</dbReference>
<evidence type="ECO:0000313" key="2">
    <source>
        <dbReference type="EMBL" id="KPW52701.1"/>
    </source>
</evidence>
<evidence type="ECO:0000313" key="3">
    <source>
        <dbReference type="Proteomes" id="UP000050425"/>
    </source>
</evidence>
<reference evidence="2 3" key="1">
    <citation type="submission" date="2015-09" db="EMBL/GenBank/DDBJ databases">
        <title>Genome announcement of multiple Pseudomonas syringae strains.</title>
        <authorList>
            <person name="Thakur S."/>
            <person name="Wang P.W."/>
            <person name="Gong Y."/>
            <person name="Weir B.S."/>
            <person name="Guttman D.S."/>
        </authorList>
    </citation>
    <scope>NUCLEOTIDE SEQUENCE [LARGE SCALE GENOMIC DNA]</scope>
    <source>
        <strain evidence="2 3">ICMP4303</strain>
    </source>
</reference>
<dbReference type="EMBL" id="LJPT01000009">
    <property type="protein sequence ID" value="KPW52701.1"/>
    <property type="molecule type" value="Genomic_DNA"/>
</dbReference>
<dbReference type="RefSeq" id="WP_057417579.1">
    <property type="nucleotide sequence ID" value="NZ_LJPT01000009.1"/>
</dbReference>
<dbReference type="InterPro" id="IPR032710">
    <property type="entry name" value="NTF2-like_dom_sf"/>
</dbReference>
<protein>
    <recommendedName>
        <fullName evidence="1">SnoaL-like domain-containing protein</fullName>
    </recommendedName>
</protein>
<dbReference type="SUPFAM" id="SSF54427">
    <property type="entry name" value="NTF2-like"/>
    <property type="match status" value="1"/>
</dbReference>
<name>A0A0P9KBG7_9PSED</name>
<dbReference type="AlphaFoldDB" id="A0A0P9KBG7"/>
<proteinExistence type="predicted"/>
<accession>A0A0P9KBG7</accession>
<dbReference type="Pfam" id="PF13577">
    <property type="entry name" value="SnoaL_4"/>
    <property type="match status" value="1"/>
</dbReference>
<comment type="caution">
    <text evidence="2">The sequence shown here is derived from an EMBL/GenBank/DDBJ whole genome shotgun (WGS) entry which is preliminary data.</text>
</comment>
<gene>
    <name evidence="2" type="ORF">ALO88_00035</name>
</gene>
<organism evidence="2 3">
    <name type="scientific">Pseudomonas syringae pv. antirrhini</name>
    <dbReference type="NCBI Taxonomy" id="251702"/>
    <lineage>
        <taxon>Bacteria</taxon>
        <taxon>Pseudomonadati</taxon>
        <taxon>Pseudomonadota</taxon>
        <taxon>Gammaproteobacteria</taxon>
        <taxon>Pseudomonadales</taxon>
        <taxon>Pseudomonadaceae</taxon>
        <taxon>Pseudomonas</taxon>
    </lineage>
</organism>
<sequence>MNSFEHRREAESQIARLIHTYLYRLDEGDLEAVADFFDEATWHITSELAMRGKAEKLAWLREHTPTHDAHLGPQHLIGNILIDVSDDGHRATSVSYFLVSQLTEGSAVHLAARGRYVDGFVLHNSRWRFTERHVHIDRH</sequence>
<dbReference type="CDD" id="cd00531">
    <property type="entry name" value="NTF2_like"/>
    <property type="match status" value="1"/>
</dbReference>
<dbReference type="PATRIC" id="fig|251702.3.peg.67"/>
<feature type="domain" description="SnoaL-like" evidence="1">
    <location>
        <begin position="8"/>
        <end position="133"/>
    </location>
</feature>
<evidence type="ECO:0000259" key="1">
    <source>
        <dbReference type="Pfam" id="PF13577"/>
    </source>
</evidence>